<keyword evidence="1" id="KW-1133">Transmembrane helix</keyword>
<feature type="transmembrane region" description="Helical" evidence="1">
    <location>
        <begin position="56"/>
        <end position="78"/>
    </location>
</feature>
<dbReference type="AlphaFoldDB" id="A0A2M3ZU23"/>
<evidence type="ECO:0000313" key="2">
    <source>
        <dbReference type="EMBL" id="MBW32013.1"/>
    </source>
</evidence>
<dbReference type="EMBL" id="GGFM01011262">
    <property type="protein sequence ID" value="MBW32013.1"/>
    <property type="molecule type" value="Transcribed_RNA"/>
</dbReference>
<keyword evidence="1" id="KW-0812">Transmembrane</keyword>
<proteinExistence type="predicted"/>
<name>A0A2M3ZU23_9DIPT</name>
<keyword evidence="1" id="KW-0472">Membrane</keyword>
<reference evidence="2" key="1">
    <citation type="submission" date="2018-01" db="EMBL/GenBank/DDBJ databases">
        <title>An insight into the sialome of Amazonian anophelines.</title>
        <authorList>
            <person name="Ribeiro J.M."/>
            <person name="Scarpassa V."/>
            <person name="Calvo E."/>
        </authorList>
    </citation>
    <scope>NUCLEOTIDE SEQUENCE</scope>
    <source>
        <tissue evidence="2">Salivary glands</tissue>
    </source>
</reference>
<evidence type="ECO:0000256" key="1">
    <source>
        <dbReference type="SAM" id="Phobius"/>
    </source>
</evidence>
<organism evidence="2">
    <name type="scientific">Anopheles braziliensis</name>
    <dbReference type="NCBI Taxonomy" id="58242"/>
    <lineage>
        <taxon>Eukaryota</taxon>
        <taxon>Metazoa</taxon>
        <taxon>Ecdysozoa</taxon>
        <taxon>Arthropoda</taxon>
        <taxon>Hexapoda</taxon>
        <taxon>Insecta</taxon>
        <taxon>Pterygota</taxon>
        <taxon>Neoptera</taxon>
        <taxon>Endopterygota</taxon>
        <taxon>Diptera</taxon>
        <taxon>Nematocera</taxon>
        <taxon>Culicoidea</taxon>
        <taxon>Culicidae</taxon>
        <taxon>Anophelinae</taxon>
        <taxon>Anopheles</taxon>
    </lineage>
</organism>
<accession>A0A2M3ZU23</accession>
<sequence>MEIPEKAVLLAPRLLLVCSSLLPASLPSAPAVPFGSAVQREASCCAFFCCLARCLLFLLVAPVLAAAPLVATFGVHSLPRSPAFESFRSSFGNPFVRPFRPT</sequence>
<protein>
    <submittedName>
        <fullName evidence="2">Putative secreted peptide</fullName>
    </submittedName>
</protein>